<dbReference type="InterPro" id="IPR012340">
    <property type="entry name" value="NA-bd_OB-fold"/>
</dbReference>
<comment type="pathway">
    <text evidence="2 7">Protein biosynthesis; polypeptide chain elongation.</text>
</comment>
<dbReference type="Pfam" id="PF08207">
    <property type="entry name" value="EFP_N"/>
    <property type="match status" value="1"/>
</dbReference>
<comment type="caution">
    <text evidence="12">The sequence shown here is derived from an EMBL/GenBank/DDBJ whole genome shotgun (WGS) entry which is preliminary data.</text>
</comment>
<evidence type="ECO:0000256" key="2">
    <source>
        <dbReference type="ARBA" id="ARBA00004815"/>
    </source>
</evidence>
<dbReference type="SMART" id="SM00841">
    <property type="entry name" value="Elong-fact-P_C"/>
    <property type="match status" value="1"/>
</dbReference>
<dbReference type="SUPFAM" id="SSF50249">
    <property type="entry name" value="Nucleic acid-binding proteins"/>
    <property type="match status" value="2"/>
</dbReference>
<evidence type="ECO:0000256" key="3">
    <source>
        <dbReference type="ARBA" id="ARBA00009479"/>
    </source>
</evidence>
<evidence type="ECO:0000259" key="11">
    <source>
        <dbReference type="SMART" id="SM01185"/>
    </source>
</evidence>
<dbReference type="UniPathway" id="UPA00345"/>
<dbReference type="InterPro" id="IPR011768">
    <property type="entry name" value="Transl_elongation_fac_P"/>
</dbReference>
<evidence type="ECO:0000256" key="9">
    <source>
        <dbReference type="RuleBase" id="RU004389"/>
    </source>
</evidence>
<dbReference type="PANTHER" id="PTHR30053:SF12">
    <property type="entry name" value="ELONGATION FACTOR P (EF-P) FAMILY PROTEIN"/>
    <property type="match status" value="1"/>
</dbReference>
<evidence type="ECO:0000259" key="10">
    <source>
        <dbReference type="SMART" id="SM00841"/>
    </source>
</evidence>
<dbReference type="GO" id="GO:0043043">
    <property type="term" value="P:peptide biosynthetic process"/>
    <property type="evidence" value="ECO:0007669"/>
    <property type="project" value="InterPro"/>
</dbReference>
<gene>
    <name evidence="7 12" type="primary">efp</name>
    <name evidence="12" type="ORF">ENW96_07030</name>
</gene>
<dbReference type="SMART" id="SM01185">
    <property type="entry name" value="EFP"/>
    <property type="match status" value="1"/>
</dbReference>
<dbReference type="InterPro" id="IPR001059">
    <property type="entry name" value="Transl_elong_P/YeiP_cen"/>
</dbReference>
<evidence type="ECO:0000256" key="4">
    <source>
        <dbReference type="ARBA" id="ARBA00022490"/>
    </source>
</evidence>
<dbReference type="CDD" id="cd04470">
    <property type="entry name" value="S1_EF-P_repeat_1"/>
    <property type="match status" value="1"/>
</dbReference>
<dbReference type="FunFam" id="2.30.30.30:FF:000003">
    <property type="entry name" value="Elongation factor P"/>
    <property type="match status" value="1"/>
</dbReference>
<feature type="domain" description="Translation elongation factor P/YeiP central" evidence="11">
    <location>
        <begin position="67"/>
        <end position="121"/>
    </location>
</feature>
<dbReference type="NCBIfam" id="NF001810">
    <property type="entry name" value="PRK00529.1"/>
    <property type="match status" value="1"/>
</dbReference>
<dbReference type="EMBL" id="DTMF01000178">
    <property type="protein sequence ID" value="HGF34128.1"/>
    <property type="molecule type" value="Genomic_DNA"/>
</dbReference>
<dbReference type="InterPro" id="IPR020599">
    <property type="entry name" value="Transl_elong_fac_P/YeiP"/>
</dbReference>
<evidence type="ECO:0000256" key="5">
    <source>
        <dbReference type="ARBA" id="ARBA00022768"/>
    </source>
</evidence>
<evidence type="ECO:0000256" key="7">
    <source>
        <dbReference type="HAMAP-Rule" id="MF_00141"/>
    </source>
</evidence>
<dbReference type="PROSITE" id="PS01275">
    <property type="entry name" value="EFP"/>
    <property type="match status" value="1"/>
</dbReference>
<accession>A0A7C3Z2Y5</accession>
<comment type="similarity">
    <text evidence="3 7 9">Belongs to the elongation factor P family.</text>
</comment>
<keyword evidence="4 7" id="KW-0963">Cytoplasm</keyword>
<keyword evidence="5 7" id="KW-0251">Elongation factor</keyword>
<proteinExistence type="inferred from homology"/>
<dbReference type="PANTHER" id="PTHR30053">
    <property type="entry name" value="ELONGATION FACTOR P"/>
    <property type="match status" value="1"/>
</dbReference>
<name>A0A7C3Z2Y5_9BACT</name>
<evidence type="ECO:0000256" key="1">
    <source>
        <dbReference type="ARBA" id="ARBA00004496"/>
    </source>
</evidence>
<dbReference type="CDD" id="cd05794">
    <property type="entry name" value="S1_EF-P_repeat_2"/>
    <property type="match status" value="1"/>
</dbReference>
<dbReference type="AlphaFoldDB" id="A0A7C3Z2Y5"/>
<dbReference type="Pfam" id="PF01132">
    <property type="entry name" value="EFP"/>
    <property type="match status" value="1"/>
</dbReference>
<evidence type="ECO:0000256" key="6">
    <source>
        <dbReference type="ARBA" id="ARBA00022917"/>
    </source>
</evidence>
<evidence type="ECO:0000313" key="12">
    <source>
        <dbReference type="EMBL" id="HGF34128.1"/>
    </source>
</evidence>
<feature type="domain" description="Elongation factor P C-terminal" evidence="10">
    <location>
        <begin position="129"/>
        <end position="184"/>
    </location>
</feature>
<dbReference type="PIRSF" id="PIRSF005901">
    <property type="entry name" value="EF-P"/>
    <property type="match status" value="1"/>
</dbReference>
<dbReference type="GO" id="GO:0005829">
    <property type="term" value="C:cytosol"/>
    <property type="evidence" value="ECO:0007669"/>
    <property type="project" value="UniProtKB-ARBA"/>
</dbReference>
<dbReference type="GO" id="GO:0003746">
    <property type="term" value="F:translation elongation factor activity"/>
    <property type="evidence" value="ECO:0007669"/>
    <property type="project" value="UniProtKB-UniRule"/>
</dbReference>
<sequence>MYSTAEFKKGLKIELDGAPYVIVDFQHVKPGKGGAFVRTKIKNLVTGKVLDQTFRSGEKVKRPDLAEREMQYLYREGDSFYLMDNETYEQFALTADPLGDAVLFLTENLNVKVLFFNKQPVAVELPTFVELTVVQTEPGVRGDTASGGSKPATLESGAVIQVPLFINEGDRVKVDTRTGTYIERAK</sequence>
<dbReference type="FunFam" id="2.40.50.140:FF:000009">
    <property type="entry name" value="Elongation factor P"/>
    <property type="match status" value="1"/>
</dbReference>
<dbReference type="NCBIfam" id="TIGR00038">
    <property type="entry name" value="efp"/>
    <property type="match status" value="1"/>
</dbReference>
<dbReference type="InterPro" id="IPR013852">
    <property type="entry name" value="Transl_elong_P/YeiP_CS"/>
</dbReference>
<dbReference type="Gene3D" id="2.40.50.140">
    <property type="entry name" value="Nucleic acid-binding proteins"/>
    <property type="match status" value="2"/>
</dbReference>
<dbReference type="InterPro" id="IPR014722">
    <property type="entry name" value="Rib_uL2_dom2"/>
</dbReference>
<dbReference type="SUPFAM" id="SSF50104">
    <property type="entry name" value="Translation proteins SH3-like domain"/>
    <property type="match status" value="1"/>
</dbReference>
<dbReference type="InterPro" id="IPR015365">
    <property type="entry name" value="Elong-fact-P_C"/>
</dbReference>
<keyword evidence="6 7" id="KW-0648">Protein biosynthesis</keyword>
<dbReference type="InterPro" id="IPR013185">
    <property type="entry name" value="Transl_elong_KOW-like"/>
</dbReference>
<dbReference type="InterPro" id="IPR008991">
    <property type="entry name" value="Translation_prot_SH3-like_sf"/>
</dbReference>
<dbReference type="FunFam" id="2.40.50.140:FF:000004">
    <property type="entry name" value="Elongation factor P"/>
    <property type="match status" value="1"/>
</dbReference>
<comment type="subcellular location">
    <subcellularLocation>
        <location evidence="1 7">Cytoplasm</location>
    </subcellularLocation>
</comment>
<dbReference type="Gene3D" id="2.30.30.30">
    <property type="match status" value="1"/>
</dbReference>
<dbReference type="HAMAP" id="MF_00141">
    <property type="entry name" value="EF_P"/>
    <property type="match status" value="1"/>
</dbReference>
<evidence type="ECO:0000256" key="8">
    <source>
        <dbReference type="NCBIfam" id="TIGR00038"/>
    </source>
</evidence>
<protein>
    <recommendedName>
        <fullName evidence="7 8">Elongation factor P</fullName>
        <shortName evidence="7">EF-P</shortName>
    </recommendedName>
</protein>
<comment type="function">
    <text evidence="7">Involved in peptide bond synthesis. Stimulates efficient translation and peptide-bond synthesis on native or reconstituted 70S ribosomes in vitro. Probably functions indirectly by altering the affinity of the ribosome for aminoacyl-tRNA, thus increasing their reactivity as acceptors for peptidyl transferase.</text>
</comment>
<reference evidence="12" key="1">
    <citation type="journal article" date="2020" name="mSystems">
        <title>Genome- and Community-Level Interaction Insights into Carbon Utilization and Element Cycling Functions of Hydrothermarchaeota in Hydrothermal Sediment.</title>
        <authorList>
            <person name="Zhou Z."/>
            <person name="Liu Y."/>
            <person name="Xu W."/>
            <person name="Pan J."/>
            <person name="Luo Z.H."/>
            <person name="Li M."/>
        </authorList>
    </citation>
    <scope>NUCLEOTIDE SEQUENCE [LARGE SCALE GENOMIC DNA]</scope>
    <source>
        <strain evidence="12">SpSt-897</strain>
    </source>
</reference>
<dbReference type="Pfam" id="PF09285">
    <property type="entry name" value="Elong-fact-P_C"/>
    <property type="match status" value="1"/>
</dbReference>
<organism evidence="12">
    <name type="scientific">Desulfobacca acetoxidans</name>
    <dbReference type="NCBI Taxonomy" id="60893"/>
    <lineage>
        <taxon>Bacteria</taxon>
        <taxon>Pseudomonadati</taxon>
        <taxon>Thermodesulfobacteriota</taxon>
        <taxon>Desulfobaccia</taxon>
        <taxon>Desulfobaccales</taxon>
        <taxon>Desulfobaccaceae</taxon>
        <taxon>Desulfobacca</taxon>
    </lineage>
</organism>